<keyword evidence="4 7" id="KW-1133">Transmembrane helix</keyword>
<dbReference type="STRING" id="246199.CUS_5514"/>
<keyword evidence="3 7" id="KW-0812">Transmembrane</keyword>
<comment type="caution">
    <text evidence="9">The sequence shown here is derived from an EMBL/GenBank/DDBJ whole genome shotgun (WGS) entry which is preliminary data.</text>
</comment>
<feature type="domain" description="Type II secretion system protein GspF" evidence="8">
    <location>
        <begin position="131"/>
        <end position="261"/>
    </location>
</feature>
<dbReference type="Pfam" id="PF00482">
    <property type="entry name" value="T2SSF"/>
    <property type="match status" value="1"/>
</dbReference>
<dbReference type="AlphaFoldDB" id="E9S8Z8"/>
<keyword evidence="2" id="KW-1003">Cell membrane</keyword>
<evidence type="ECO:0000256" key="2">
    <source>
        <dbReference type="ARBA" id="ARBA00022475"/>
    </source>
</evidence>
<dbReference type="Proteomes" id="UP000004259">
    <property type="component" value="Unassembled WGS sequence"/>
</dbReference>
<dbReference type="InterPro" id="IPR018076">
    <property type="entry name" value="T2SS_GspF_dom"/>
</dbReference>
<name>E9S8Z8_RUMAL</name>
<feature type="transmembrane region" description="Helical" evidence="7">
    <location>
        <begin position="277"/>
        <end position="295"/>
    </location>
</feature>
<evidence type="ECO:0000259" key="8">
    <source>
        <dbReference type="Pfam" id="PF00482"/>
    </source>
</evidence>
<evidence type="ECO:0000313" key="10">
    <source>
        <dbReference type="Proteomes" id="UP000004259"/>
    </source>
</evidence>
<keyword evidence="5 7" id="KW-0472">Membrane</keyword>
<dbReference type="eggNOG" id="COG4965">
    <property type="taxonomic scope" value="Bacteria"/>
</dbReference>
<evidence type="ECO:0000256" key="1">
    <source>
        <dbReference type="ARBA" id="ARBA00004651"/>
    </source>
</evidence>
<accession>E9S8Z8</accession>
<dbReference type="OrthoDB" id="9796142at2"/>
<organism evidence="9 10">
    <name type="scientific">Ruminococcus albus 8</name>
    <dbReference type="NCBI Taxonomy" id="246199"/>
    <lineage>
        <taxon>Bacteria</taxon>
        <taxon>Bacillati</taxon>
        <taxon>Bacillota</taxon>
        <taxon>Clostridia</taxon>
        <taxon>Eubacteriales</taxon>
        <taxon>Oscillospiraceae</taxon>
        <taxon>Ruminococcus</taxon>
    </lineage>
</organism>
<dbReference type="EMBL" id="ADKM02000032">
    <property type="protein sequence ID" value="EGC04243.1"/>
    <property type="molecule type" value="Genomic_DNA"/>
</dbReference>
<evidence type="ECO:0000256" key="6">
    <source>
        <dbReference type="SAM" id="MobiDB-lite"/>
    </source>
</evidence>
<feature type="transmembrane region" description="Helical" evidence="7">
    <location>
        <begin position="55"/>
        <end position="75"/>
    </location>
</feature>
<comment type="subcellular location">
    <subcellularLocation>
        <location evidence="1">Cell membrane</location>
        <topology evidence="1">Multi-pass membrane protein</topology>
    </subcellularLocation>
</comment>
<evidence type="ECO:0000313" key="9">
    <source>
        <dbReference type="EMBL" id="EGC04243.1"/>
    </source>
</evidence>
<feature type="transmembrane region" description="Helical" evidence="7">
    <location>
        <begin position="87"/>
        <end position="111"/>
    </location>
</feature>
<dbReference type="GO" id="GO:0005886">
    <property type="term" value="C:plasma membrane"/>
    <property type="evidence" value="ECO:0007669"/>
    <property type="project" value="UniProtKB-SubCell"/>
</dbReference>
<gene>
    <name evidence="9" type="ORF">CUS_5514</name>
</gene>
<evidence type="ECO:0000256" key="4">
    <source>
        <dbReference type="ARBA" id="ARBA00022989"/>
    </source>
</evidence>
<feature type="region of interest" description="Disordered" evidence="6">
    <location>
        <begin position="1"/>
        <end position="26"/>
    </location>
</feature>
<dbReference type="RefSeq" id="WP_004167452.1">
    <property type="nucleotide sequence ID" value="NZ_ADKM02000032.1"/>
</dbReference>
<reference evidence="9 10" key="1">
    <citation type="submission" date="2011-02" db="EMBL/GenBank/DDBJ databases">
        <authorList>
            <person name="Nelson K.E."/>
            <person name="Sutton G."/>
            <person name="Torralba M."/>
            <person name="Durkin S."/>
            <person name="Harkins D."/>
            <person name="Montgomery R."/>
            <person name="Ziemer C."/>
            <person name="Klaassens E."/>
            <person name="Ocuiv P."/>
            <person name="Morrison M."/>
        </authorList>
    </citation>
    <scope>NUCLEOTIDE SEQUENCE [LARGE SCALE GENOMIC DNA]</scope>
    <source>
        <strain evidence="9 10">8</strain>
    </source>
</reference>
<evidence type="ECO:0000256" key="7">
    <source>
        <dbReference type="SAM" id="Phobius"/>
    </source>
</evidence>
<keyword evidence="10" id="KW-1185">Reference proteome</keyword>
<evidence type="ECO:0000256" key="5">
    <source>
        <dbReference type="ARBA" id="ARBA00023136"/>
    </source>
</evidence>
<proteinExistence type="predicted"/>
<sequence>MALLKKKTKEKVKEEPKEIKPKKKKKEKGPEYCTSLLNTQVINYREYYMSKQQKLLFTVVSFIAGVAVAYLMYGGLGSDADGNPRPITHVLNIVICTAVGFGAVKFIIPLLESSFKIKRRNDIRRQFMDLLDALAASVASGSNAIKAFEAAKEDLVLQYGEDSIIVQELTLILDGQKNFIDISASLIDFGKRSGIKEIESFAQVFELSHRKGGDFSKVIRDSYEILYSKINIEMEIETKIAATRNELNIMLAMPFILVGMMKSMSPDFAYNFRTPTGALGITVGLVIVVISYLLGRKITSIEV</sequence>
<feature type="compositionally biased region" description="Basic residues" evidence="6">
    <location>
        <begin position="1"/>
        <end position="10"/>
    </location>
</feature>
<feature type="transmembrane region" description="Helical" evidence="7">
    <location>
        <begin position="247"/>
        <end position="265"/>
    </location>
</feature>
<protein>
    <submittedName>
        <fullName evidence="9">Type II secretion system protein F domain protein</fullName>
    </submittedName>
</protein>
<dbReference type="PANTHER" id="PTHR35007:SF1">
    <property type="entry name" value="PILUS ASSEMBLY PROTEIN"/>
    <property type="match status" value="1"/>
</dbReference>
<evidence type="ECO:0000256" key="3">
    <source>
        <dbReference type="ARBA" id="ARBA00022692"/>
    </source>
</evidence>
<dbReference type="PANTHER" id="PTHR35007">
    <property type="entry name" value="INTEGRAL MEMBRANE PROTEIN-RELATED"/>
    <property type="match status" value="1"/>
</dbReference>